<comment type="similarity">
    <text evidence="5">Belongs to the dihydroorotate dehydrogenase family. Type 2 subfamily.</text>
</comment>
<comment type="catalytic activity">
    <reaction evidence="13">
        <text>(S)-dihydroorotate + a quinone = orotate + a quinol</text>
        <dbReference type="Rhea" id="RHEA:30187"/>
        <dbReference type="ChEBI" id="CHEBI:24646"/>
        <dbReference type="ChEBI" id="CHEBI:30839"/>
        <dbReference type="ChEBI" id="CHEBI:30864"/>
        <dbReference type="ChEBI" id="CHEBI:132124"/>
        <dbReference type="EC" id="1.3.5.2"/>
    </reaction>
</comment>
<evidence type="ECO:0000256" key="7">
    <source>
        <dbReference type="ARBA" id="ARBA00018366"/>
    </source>
</evidence>
<evidence type="ECO:0000313" key="16">
    <source>
        <dbReference type="EMBL" id="MFC6034509.1"/>
    </source>
</evidence>
<dbReference type="Proteomes" id="UP001596116">
    <property type="component" value="Unassembled WGS sequence"/>
</dbReference>
<dbReference type="PROSITE" id="PS00912">
    <property type="entry name" value="DHODEHASE_2"/>
    <property type="match status" value="1"/>
</dbReference>
<keyword evidence="17" id="KW-1185">Reference proteome</keyword>
<evidence type="ECO:0000256" key="9">
    <source>
        <dbReference type="ARBA" id="ARBA00022643"/>
    </source>
</evidence>
<evidence type="ECO:0000256" key="6">
    <source>
        <dbReference type="ARBA" id="ARBA00012791"/>
    </source>
</evidence>
<evidence type="ECO:0000256" key="13">
    <source>
        <dbReference type="ARBA" id="ARBA00048639"/>
    </source>
</evidence>
<evidence type="ECO:0000256" key="12">
    <source>
        <dbReference type="ARBA" id="ARBA00023136"/>
    </source>
</evidence>
<dbReference type="EMBL" id="JBHPON010000001">
    <property type="protein sequence ID" value="MFC6034509.1"/>
    <property type="molecule type" value="Genomic_DNA"/>
</dbReference>
<comment type="caution">
    <text evidence="16">The sequence shown here is derived from an EMBL/GenBank/DDBJ whole genome shotgun (WGS) entry which is preliminary data.</text>
</comment>
<dbReference type="NCBIfam" id="TIGR01036">
    <property type="entry name" value="pyrD_sub2"/>
    <property type="match status" value="1"/>
</dbReference>
<dbReference type="InterPro" id="IPR050074">
    <property type="entry name" value="DHO_dehydrogenase"/>
</dbReference>
<dbReference type="InterPro" id="IPR001295">
    <property type="entry name" value="Dihydroorotate_DH_CS"/>
</dbReference>
<name>A0ABW1KRX0_9PROT</name>
<dbReference type="InterPro" id="IPR013785">
    <property type="entry name" value="Aldolase_TIM"/>
</dbReference>
<dbReference type="PANTHER" id="PTHR48109:SF4">
    <property type="entry name" value="DIHYDROOROTATE DEHYDROGENASE (QUINONE), MITOCHONDRIAL"/>
    <property type="match status" value="1"/>
</dbReference>
<comment type="function">
    <text evidence="2">Catalyzes the conversion of dihydroorotate to orotate with quinone as electron acceptor.</text>
</comment>
<dbReference type="NCBIfam" id="NF003652">
    <property type="entry name" value="PRK05286.2-5"/>
    <property type="match status" value="1"/>
</dbReference>
<sequence length="352" mass="36916">MKTPMIFAELGAKAMGLLDAETAHHLTIRMLKAGYGPKVTVANPRLAIDVAGLSFPNPLGLAAGFDKNAEAPDAALDMGFGFVEVGAVTPRPQSGNPRPRVFRLRADAGVINRYGFNNDGLDAISARLKARARAGIVGVNLGANKDSEDRTEDYVKSVKALSGFVDFFTVNISSPNTPGLRALQGKASLEELMRRVLAARDEAGHGAPVFLKIAPDLADEDKTDIAEVARAMRLDALIISNTTISRAPNLRSAEASQMGGLSGKPLFAMSTALLREFYRMIGGDVPLIGVGGVASARDAYEKILAGASLVQLYTALIYAGPGLPAQILGELPAFLDADGFDRIGEAVGAGAL</sequence>
<dbReference type="InterPro" id="IPR005719">
    <property type="entry name" value="Dihydroorotate_DH_2"/>
</dbReference>
<keyword evidence="12" id="KW-0472">Membrane</keyword>
<accession>A0ABW1KRX0</accession>
<keyword evidence="8" id="KW-0285">Flavoprotein</keyword>
<dbReference type="InterPro" id="IPR012135">
    <property type="entry name" value="Dihydroorotate_DH_1_2"/>
</dbReference>
<evidence type="ECO:0000256" key="4">
    <source>
        <dbReference type="ARBA" id="ARBA00005161"/>
    </source>
</evidence>
<dbReference type="Pfam" id="PF01180">
    <property type="entry name" value="DHO_dh"/>
    <property type="match status" value="1"/>
</dbReference>
<keyword evidence="10" id="KW-0665">Pyrimidine biosynthesis</keyword>
<comment type="cofactor">
    <cofactor evidence="1">
        <name>FMN</name>
        <dbReference type="ChEBI" id="CHEBI:58210"/>
    </cofactor>
</comment>
<evidence type="ECO:0000256" key="14">
    <source>
        <dbReference type="NCBIfam" id="TIGR01036"/>
    </source>
</evidence>
<dbReference type="Gene3D" id="3.20.20.70">
    <property type="entry name" value="Aldolase class I"/>
    <property type="match status" value="1"/>
</dbReference>
<gene>
    <name evidence="16" type="ORF">ACFMB1_03075</name>
</gene>
<evidence type="ECO:0000313" key="17">
    <source>
        <dbReference type="Proteomes" id="UP001596116"/>
    </source>
</evidence>
<reference evidence="16 17" key="1">
    <citation type="submission" date="2024-09" db="EMBL/GenBank/DDBJ databases">
        <authorList>
            <person name="Zhang Z.-H."/>
        </authorList>
    </citation>
    <scope>NUCLEOTIDE SEQUENCE [LARGE SCALE GENOMIC DNA]</scope>
    <source>
        <strain evidence="16 17">HHTR114</strain>
    </source>
</reference>
<dbReference type="InterPro" id="IPR005720">
    <property type="entry name" value="Dihydroorotate_DH_cat"/>
</dbReference>
<evidence type="ECO:0000256" key="3">
    <source>
        <dbReference type="ARBA" id="ARBA00004370"/>
    </source>
</evidence>
<comment type="pathway">
    <text evidence="4">Pyrimidine metabolism; UMP biosynthesis via de novo pathway; orotate from (S)-dihydroorotate (quinone route): step 1/1.</text>
</comment>
<dbReference type="PANTHER" id="PTHR48109">
    <property type="entry name" value="DIHYDROOROTATE DEHYDROGENASE (QUINONE), MITOCHONDRIAL-RELATED"/>
    <property type="match status" value="1"/>
</dbReference>
<dbReference type="PIRSF" id="PIRSF000164">
    <property type="entry name" value="DHO_oxidase"/>
    <property type="match status" value="1"/>
</dbReference>
<protein>
    <recommendedName>
        <fullName evidence="7 14">Dihydroorotate dehydrogenase (quinone)</fullName>
        <ecNumber evidence="6 14">1.3.5.2</ecNumber>
    </recommendedName>
</protein>
<organism evidence="16 17">
    <name type="scientific">Hyphococcus aureus</name>
    <dbReference type="NCBI Taxonomy" id="2666033"/>
    <lineage>
        <taxon>Bacteria</taxon>
        <taxon>Pseudomonadati</taxon>
        <taxon>Pseudomonadota</taxon>
        <taxon>Alphaproteobacteria</taxon>
        <taxon>Parvularculales</taxon>
        <taxon>Parvularculaceae</taxon>
        <taxon>Hyphococcus</taxon>
    </lineage>
</organism>
<feature type="domain" description="Dihydroorotate dehydrogenase catalytic" evidence="15">
    <location>
        <begin position="46"/>
        <end position="335"/>
    </location>
</feature>
<dbReference type="PROSITE" id="PS00911">
    <property type="entry name" value="DHODEHASE_1"/>
    <property type="match status" value="1"/>
</dbReference>
<dbReference type="NCBIfam" id="NF003645">
    <property type="entry name" value="PRK05286.1-2"/>
    <property type="match status" value="1"/>
</dbReference>
<dbReference type="GO" id="GO:0106430">
    <property type="term" value="F:dihydroorotate dehydrogenase (quinone) activity"/>
    <property type="evidence" value="ECO:0007669"/>
    <property type="project" value="UniProtKB-EC"/>
</dbReference>
<evidence type="ECO:0000256" key="1">
    <source>
        <dbReference type="ARBA" id="ARBA00001917"/>
    </source>
</evidence>
<evidence type="ECO:0000256" key="11">
    <source>
        <dbReference type="ARBA" id="ARBA00023002"/>
    </source>
</evidence>
<proteinExistence type="inferred from homology"/>
<comment type="subcellular location">
    <subcellularLocation>
        <location evidence="3">Membrane</location>
    </subcellularLocation>
</comment>
<dbReference type="CDD" id="cd04738">
    <property type="entry name" value="DHOD_2_like"/>
    <property type="match status" value="1"/>
</dbReference>
<dbReference type="SUPFAM" id="SSF51395">
    <property type="entry name" value="FMN-linked oxidoreductases"/>
    <property type="match status" value="1"/>
</dbReference>
<dbReference type="EC" id="1.3.5.2" evidence="6 14"/>
<keyword evidence="11 16" id="KW-0560">Oxidoreductase</keyword>
<evidence type="ECO:0000256" key="2">
    <source>
        <dbReference type="ARBA" id="ARBA00003125"/>
    </source>
</evidence>
<evidence type="ECO:0000256" key="10">
    <source>
        <dbReference type="ARBA" id="ARBA00022975"/>
    </source>
</evidence>
<evidence type="ECO:0000259" key="15">
    <source>
        <dbReference type="Pfam" id="PF01180"/>
    </source>
</evidence>
<evidence type="ECO:0000256" key="5">
    <source>
        <dbReference type="ARBA" id="ARBA00005359"/>
    </source>
</evidence>
<dbReference type="RefSeq" id="WP_379880166.1">
    <property type="nucleotide sequence ID" value="NZ_JBHPON010000001.1"/>
</dbReference>
<evidence type="ECO:0000256" key="8">
    <source>
        <dbReference type="ARBA" id="ARBA00022630"/>
    </source>
</evidence>
<keyword evidence="9" id="KW-0288">FMN</keyword>